<dbReference type="InterPro" id="IPR036397">
    <property type="entry name" value="RNaseH_sf"/>
</dbReference>
<keyword evidence="2" id="KW-1185">Reference proteome</keyword>
<dbReference type="GO" id="GO:0003676">
    <property type="term" value="F:nucleic acid binding"/>
    <property type="evidence" value="ECO:0007669"/>
    <property type="project" value="InterPro"/>
</dbReference>
<name>A0A6A6E5C8_9PEZI</name>
<evidence type="ECO:0008006" key="3">
    <source>
        <dbReference type="Google" id="ProtNLM"/>
    </source>
</evidence>
<protein>
    <recommendedName>
        <fullName evidence="3">Tc1-like transposase DDE domain-containing protein</fullName>
    </recommendedName>
</protein>
<accession>A0A6A6E5C8</accession>
<dbReference type="OrthoDB" id="5410741at2759"/>
<feature type="non-terminal residue" evidence="1">
    <location>
        <position position="102"/>
    </location>
</feature>
<feature type="non-terminal residue" evidence="1">
    <location>
        <position position="1"/>
    </location>
</feature>
<proteinExistence type="predicted"/>
<dbReference type="EMBL" id="ML994628">
    <property type="protein sequence ID" value="KAF2187147.1"/>
    <property type="molecule type" value="Genomic_DNA"/>
</dbReference>
<sequence length="102" mass="12163">DWYLQEDNDPSHGTRSTGNVAWVEKLKNWILTIEHPAQSPDLNPIEGLWNILLQRLEEEWDGSKQHLKKILQQEWDKIPMEEVRARIMEMPWRCREMVRSGG</sequence>
<evidence type="ECO:0000313" key="1">
    <source>
        <dbReference type="EMBL" id="KAF2187147.1"/>
    </source>
</evidence>
<dbReference type="AlphaFoldDB" id="A0A6A6E5C8"/>
<dbReference type="Proteomes" id="UP000800200">
    <property type="component" value="Unassembled WGS sequence"/>
</dbReference>
<organism evidence="1 2">
    <name type="scientific">Zopfia rhizophila CBS 207.26</name>
    <dbReference type="NCBI Taxonomy" id="1314779"/>
    <lineage>
        <taxon>Eukaryota</taxon>
        <taxon>Fungi</taxon>
        <taxon>Dikarya</taxon>
        <taxon>Ascomycota</taxon>
        <taxon>Pezizomycotina</taxon>
        <taxon>Dothideomycetes</taxon>
        <taxon>Dothideomycetes incertae sedis</taxon>
        <taxon>Zopfiaceae</taxon>
        <taxon>Zopfia</taxon>
    </lineage>
</organism>
<dbReference type="Gene3D" id="3.30.420.10">
    <property type="entry name" value="Ribonuclease H-like superfamily/Ribonuclease H"/>
    <property type="match status" value="1"/>
</dbReference>
<gene>
    <name evidence="1" type="ORF">K469DRAFT_487579</name>
</gene>
<reference evidence="1" key="1">
    <citation type="journal article" date="2020" name="Stud. Mycol.">
        <title>101 Dothideomycetes genomes: a test case for predicting lifestyles and emergence of pathogens.</title>
        <authorList>
            <person name="Haridas S."/>
            <person name="Albert R."/>
            <person name="Binder M."/>
            <person name="Bloem J."/>
            <person name="Labutti K."/>
            <person name="Salamov A."/>
            <person name="Andreopoulos B."/>
            <person name="Baker S."/>
            <person name="Barry K."/>
            <person name="Bills G."/>
            <person name="Bluhm B."/>
            <person name="Cannon C."/>
            <person name="Castanera R."/>
            <person name="Culley D."/>
            <person name="Daum C."/>
            <person name="Ezra D."/>
            <person name="Gonzalez J."/>
            <person name="Henrissat B."/>
            <person name="Kuo A."/>
            <person name="Liang C."/>
            <person name="Lipzen A."/>
            <person name="Lutzoni F."/>
            <person name="Magnuson J."/>
            <person name="Mondo S."/>
            <person name="Nolan M."/>
            <person name="Ohm R."/>
            <person name="Pangilinan J."/>
            <person name="Park H.-J."/>
            <person name="Ramirez L."/>
            <person name="Alfaro M."/>
            <person name="Sun H."/>
            <person name="Tritt A."/>
            <person name="Yoshinaga Y."/>
            <person name="Zwiers L.-H."/>
            <person name="Turgeon B."/>
            <person name="Goodwin S."/>
            <person name="Spatafora J."/>
            <person name="Crous P."/>
            <person name="Grigoriev I."/>
        </authorList>
    </citation>
    <scope>NUCLEOTIDE SEQUENCE</scope>
    <source>
        <strain evidence="1">CBS 207.26</strain>
    </source>
</reference>
<evidence type="ECO:0000313" key="2">
    <source>
        <dbReference type="Proteomes" id="UP000800200"/>
    </source>
</evidence>